<keyword evidence="1" id="KW-0812">Transmembrane</keyword>
<evidence type="ECO:0000313" key="3">
    <source>
        <dbReference type="Proteomes" id="UP000011723"/>
    </source>
</evidence>
<dbReference type="PATRIC" id="fig|1121362.3.peg.2264"/>
<dbReference type="KEGG" id="chn:A605_11170"/>
<keyword evidence="1" id="KW-0472">Membrane</keyword>
<sequence length="227" mass="23810">MRIPTHPDPEVPAMAPTTALSRLRPAAPRLCLAIGMTALVVACLAFVFVAVRTSLLAQVTEEANTHVEVGVEQFVTYAETAADPLTGRAFESGPRLVESYLSHQVPGPDDALAAEVDGEIIQMERVGRRIEPGSTLAGEILSSPVSSGVVNEIDGGSVHWGRVEVSGSTTPVTLVVARWTDSARERADAQLTTHAGLALLTAGVAAALSWSLTGRLITTPGRRDVGN</sequence>
<dbReference type="OrthoDB" id="9786919at2"/>
<protein>
    <submittedName>
        <fullName evidence="2">Uncharacterized protein</fullName>
    </submittedName>
</protein>
<keyword evidence="1" id="KW-1133">Transmembrane helix</keyword>
<dbReference type="eggNOG" id="COG3850">
    <property type="taxonomic scope" value="Bacteria"/>
</dbReference>
<keyword evidence="3" id="KW-1185">Reference proteome</keyword>
<feature type="transmembrane region" description="Helical" evidence="1">
    <location>
        <begin position="30"/>
        <end position="51"/>
    </location>
</feature>
<dbReference type="EMBL" id="CP003697">
    <property type="protein sequence ID" value="AGF73234.1"/>
    <property type="molecule type" value="Genomic_DNA"/>
</dbReference>
<dbReference type="Proteomes" id="UP000011723">
    <property type="component" value="Chromosome"/>
</dbReference>
<dbReference type="RefSeq" id="WP_015401650.1">
    <property type="nucleotide sequence ID" value="NC_020302.1"/>
</dbReference>
<evidence type="ECO:0000313" key="2">
    <source>
        <dbReference type="EMBL" id="AGF73234.1"/>
    </source>
</evidence>
<dbReference type="AlphaFoldDB" id="M1MZT8"/>
<proteinExistence type="predicted"/>
<accession>M1MZT8</accession>
<dbReference type="HOGENOM" id="CLU_1218138_0_0_11"/>
<reference evidence="2 3" key="1">
    <citation type="journal article" date="2012" name="Stand. Genomic Sci.">
        <title>Genome sequence of the halotolerant bacterium Corynebacterium halotolerans type strain YIM 70093(T) (= DSM 44683(T)).</title>
        <authorList>
            <person name="Ruckert C."/>
            <person name="Albersmeier A."/>
            <person name="Al-Dilaimi A."/>
            <person name="Niehaus K."/>
            <person name="Szczepanowski R."/>
            <person name="Kalinowski J."/>
        </authorList>
    </citation>
    <scope>NUCLEOTIDE SEQUENCE [LARGE SCALE GENOMIC DNA]</scope>
    <source>
        <strain evidence="2">YIM 70093</strain>
    </source>
</reference>
<name>M1MZT8_9CORY</name>
<organism evidence="2 3">
    <name type="scientific">Corynebacterium halotolerans YIM 70093 = DSM 44683</name>
    <dbReference type="NCBI Taxonomy" id="1121362"/>
    <lineage>
        <taxon>Bacteria</taxon>
        <taxon>Bacillati</taxon>
        <taxon>Actinomycetota</taxon>
        <taxon>Actinomycetes</taxon>
        <taxon>Mycobacteriales</taxon>
        <taxon>Corynebacteriaceae</taxon>
        <taxon>Corynebacterium</taxon>
    </lineage>
</organism>
<dbReference type="STRING" id="1121362.A605_11170"/>
<evidence type="ECO:0000256" key="1">
    <source>
        <dbReference type="SAM" id="Phobius"/>
    </source>
</evidence>
<gene>
    <name evidence="2" type="ORF">A605_11170</name>
</gene>